<dbReference type="EMBL" id="MU250526">
    <property type="protein sequence ID" value="KAG7450197.1"/>
    <property type="molecule type" value="Genomic_DNA"/>
</dbReference>
<proteinExistence type="predicted"/>
<sequence>MGSFDDYNRHGGFYRPVKDLMRPWTPSPFRPAVPLPSASDQPPQTPVKIPPVPPYTIKTRYYDVRAHERNRFVRLIRRLLRLDYKVVKRKIPMYHPLELDPPAPKYPSVPLSDWKAWGYYAWPSVNGGFVCNQSPGPKISVEIDPVEMYNALQSPKGGHHPERWIPGQRLPGLPPRPTRWKQPQRGAPLPFPWECQLNPWLIHSKEGLIPVFWDITADVEIMMLNLDNSVIFLGKPDRAQPATWPFVTHLLINAIMINGKYLNGWPIMIINLNGICCDDVFVGIYDTFQQYVSGEEFDSWPAEVQAAAESMHRIRRDKNIEQHEETALRRCDYFGRYHFFNGLELNPDRQGWILHLIKSRFDRLP</sequence>
<dbReference type="Pfam" id="PF20415">
    <property type="entry name" value="DUF6699"/>
    <property type="match status" value="1"/>
</dbReference>
<reference evidence="2" key="1">
    <citation type="submission" date="2020-11" db="EMBL/GenBank/DDBJ databases">
        <title>Adaptations for nitrogen fixation in a non-lichenized fungal sporocarp promotes dispersal by wood-feeding termites.</title>
        <authorList>
            <consortium name="DOE Joint Genome Institute"/>
            <person name="Koch R.A."/>
            <person name="Yoon G."/>
            <person name="Arayal U."/>
            <person name="Lail K."/>
            <person name="Amirebrahimi M."/>
            <person name="Labutti K."/>
            <person name="Lipzen A."/>
            <person name="Riley R."/>
            <person name="Barry K."/>
            <person name="Henrissat B."/>
            <person name="Grigoriev I.V."/>
            <person name="Herr J.R."/>
            <person name="Aime M.C."/>
        </authorList>
    </citation>
    <scope>NUCLEOTIDE SEQUENCE</scope>
    <source>
        <strain evidence="2">MCA 3950</strain>
    </source>
</reference>
<comment type="caution">
    <text evidence="2">The sequence shown here is derived from an EMBL/GenBank/DDBJ whole genome shotgun (WGS) entry which is preliminary data.</text>
</comment>
<protein>
    <recommendedName>
        <fullName evidence="1">DUF6699 domain-containing protein</fullName>
    </recommendedName>
</protein>
<feature type="domain" description="DUF6699" evidence="1">
    <location>
        <begin position="213"/>
        <end position="347"/>
    </location>
</feature>
<accession>A0A9P7W076</accession>
<gene>
    <name evidence="2" type="ORF">BT62DRAFT_496193</name>
</gene>
<keyword evidence="3" id="KW-1185">Reference proteome</keyword>
<dbReference type="InterPro" id="IPR046522">
    <property type="entry name" value="DUF6699"/>
</dbReference>
<name>A0A9P7W076_9AGAR</name>
<dbReference type="OrthoDB" id="3202436at2759"/>
<evidence type="ECO:0000313" key="2">
    <source>
        <dbReference type="EMBL" id="KAG7450197.1"/>
    </source>
</evidence>
<evidence type="ECO:0000259" key="1">
    <source>
        <dbReference type="Pfam" id="PF20415"/>
    </source>
</evidence>
<organism evidence="2 3">
    <name type="scientific">Guyanagaster necrorhizus</name>
    <dbReference type="NCBI Taxonomy" id="856835"/>
    <lineage>
        <taxon>Eukaryota</taxon>
        <taxon>Fungi</taxon>
        <taxon>Dikarya</taxon>
        <taxon>Basidiomycota</taxon>
        <taxon>Agaricomycotina</taxon>
        <taxon>Agaricomycetes</taxon>
        <taxon>Agaricomycetidae</taxon>
        <taxon>Agaricales</taxon>
        <taxon>Marasmiineae</taxon>
        <taxon>Physalacriaceae</taxon>
        <taxon>Guyanagaster</taxon>
    </lineage>
</organism>
<dbReference type="AlphaFoldDB" id="A0A9P7W076"/>
<dbReference type="RefSeq" id="XP_043043697.1">
    <property type="nucleotide sequence ID" value="XM_043181160.1"/>
</dbReference>
<dbReference type="Proteomes" id="UP000812287">
    <property type="component" value="Unassembled WGS sequence"/>
</dbReference>
<dbReference type="GeneID" id="66103456"/>
<evidence type="ECO:0000313" key="3">
    <source>
        <dbReference type="Proteomes" id="UP000812287"/>
    </source>
</evidence>